<name>A0ABP7T4U5_9BACT</name>
<dbReference type="Proteomes" id="UP001501469">
    <property type="component" value="Unassembled WGS sequence"/>
</dbReference>
<evidence type="ECO:0000259" key="1">
    <source>
        <dbReference type="PROSITE" id="PS50925"/>
    </source>
</evidence>
<evidence type="ECO:0000313" key="3">
    <source>
        <dbReference type="Proteomes" id="UP001501469"/>
    </source>
</evidence>
<dbReference type="Gene3D" id="3.30.70.100">
    <property type="match status" value="1"/>
</dbReference>
<accession>A0ABP7T4U5</accession>
<dbReference type="InterPro" id="IPR036046">
    <property type="entry name" value="Acylphosphatase-like_dom_sf"/>
</dbReference>
<organism evidence="2 3">
    <name type="scientific">Hymenobacter glaciei</name>
    <dbReference type="NCBI Taxonomy" id="877209"/>
    <lineage>
        <taxon>Bacteria</taxon>
        <taxon>Pseudomonadati</taxon>
        <taxon>Bacteroidota</taxon>
        <taxon>Cytophagia</taxon>
        <taxon>Cytophagales</taxon>
        <taxon>Hymenobacteraceae</taxon>
        <taxon>Hymenobacter</taxon>
    </lineage>
</organism>
<sequence length="145" mass="16596">MSLYQLIYQSYSLIPFEPQELQELLDKSRVRNQRHHITGLLLYTPDGRFLQALEGPREAVRDLYYQHIVADPRHYNCQVLGEGPSETSSFANNALAFRPAQAQDLRQLLAPVRLQGAALLVPRPHTRPELTELLVEFMRGELTTA</sequence>
<comment type="caution">
    <text evidence="2">The sequence shown here is derived from an EMBL/GenBank/DDBJ whole genome shotgun (WGS) entry which is preliminary data.</text>
</comment>
<dbReference type="InterPro" id="IPR007024">
    <property type="entry name" value="BLUF_domain"/>
</dbReference>
<dbReference type="Pfam" id="PF04940">
    <property type="entry name" value="BLUF"/>
    <property type="match status" value="1"/>
</dbReference>
<reference evidence="3" key="1">
    <citation type="journal article" date="2019" name="Int. J. Syst. Evol. Microbiol.">
        <title>The Global Catalogue of Microorganisms (GCM) 10K type strain sequencing project: providing services to taxonomists for standard genome sequencing and annotation.</title>
        <authorList>
            <consortium name="The Broad Institute Genomics Platform"/>
            <consortium name="The Broad Institute Genome Sequencing Center for Infectious Disease"/>
            <person name="Wu L."/>
            <person name="Ma J."/>
        </authorList>
    </citation>
    <scope>NUCLEOTIDE SEQUENCE [LARGE SCALE GENOMIC DNA]</scope>
    <source>
        <strain evidence="3">JCM 17225</strain>
    </source>
</reference>
<gene>
    <name evidence="2" type="ORF">GCM10022409_00860</name>
</gene>
<dbReference type="PROSITE" id="PS50925">
    <property type="entry name" value="BLUF"/>
    <property type="match status" value="1"/>
</dbReference>
<dbReference type="EMBL" id="BAABDK010000001">
    <property type="protein sequence ID" value="GAA4021085.1"/>
    <property type="molecule type" value="Genomic_DNA"/>
</dbReference>
<feature type="domain" description="BLUF" evidence="1">
    <location>
        <begin position="3"/>
        <end position="96"/>
    </location>
</feature>
<dbReference type="SMART" id="SM01034">
    <property type="entry name" value="BLUF"/>
    <property type="match status" value="1"/>
</dbReference>
<keyword evidence="3" id="KW-1185">Reference proteome</keyword>
<evidence type="ECO:0000313" key="2">
    <source>
        <dbReference type="EMBL" id="GAA4021085.1"/>
    </source>
</evidence>
<protein>
    <recommendedName>
        <fullName evidence="1">BLUF domain-containing protein</fullName>
    </recommendedName>
</protein>
<proteinExistence type="predicted"/>
<dbReference type="SUPFAM" id="SSF54975">
    <property type="entry name" value="Acylphosphatase/BLUF domain-like"/>
    <property type="match status" value="1"/>
</dbReference>